<evidence type="ECO:0000313" key="5">
    <source>
        <dbReference type="EMBL" id="SVA06683.1"/>
    </source>
</evidence>
<dbReference type="PROSITE" id="PS51732">
    <property type="entry name" value="ASN_GLN_ASE_3"/>
    <property type="match status" value="1"/>
</dbReference>
<keyword evidence="2" id="KW-0378">Hydrolase</keyword>
<dbReference type="Pfam" id="PF17763">
    <property type="entry name" value="Asparaginase_C"/>
    <property type="match status" value="1"/>
</dbReference>
<dbReference type="InterPro" id="IPR037152">
    <property type="entry name" value="L-asparaginase_N_sf"/>
</dbReference>
<sequence length="335" mass="34963">MSTDRSKLPVILAVFTGGTISCTLDPERGVPVPTLTGEDILERTPGLHDVANVVVDNFGRYPGPHMHPERMLYLADRIRVATTGGAIDGVIVTHGTDTIEETAFVLDRVLAPDIPVVIFGSMKLVSDPTWDGPANVLAAAQVAASASARGRGVMVVMADSIHTAAGVIKVHAESYDSFASPQCGPIGTVDRGNVIFFTRPTRPSLPSFKGDAIVPSVELIKAVAGADGNYVKSCVAAGVKGLVIEGMGRGNVTPGMAKALTENSSNVPIIITTRCAQGRAAPMYGYDGGGATLKESGVIFADQLPGPKARLLLMLLLGAGAGREEIKAAFEQDRY</sequence>
<reference evidence="5" key="1">
    <citation type="submission" date="2018-05" db="EMBL/GenBank/DDBJ databases">
        <authorList>
            <person name="Lanie J.A."/>
            <person name="Ng W.-L."/>
            <person name="Kazmierczak K.M."/>
            <person name="Andrzejewski T.M."/>
            <person name="Davidsen T.M."/>
            <person name="Wayne K.J."/>
            <person name="Tettelin H."/>
            <person name="Glass J.I."/>
            <person name="Rusch D."/>
            <person name="Podicherti R."/>
            <person name="Tsui H.-C.T."/>
            <person name="Winkler M.E."/>
        </authorList>
    </citation>
    <scope>NUCLEOTIDE SEQUENCE</scope>
</reference>
<evidence type="ECO:0000259" key="3">
    <source>
        <dbReference type="Pfam" id="PF00710"/>
    </source>
</evidence>
<evidence type="ECO:0000256" key="2">
    <source>
        <dbReference type="ARBA" id="ARBA00022801"/>
    </source>
</evidence>
<accession>A0A381SZ75</accession>
<comment type="similarity">
    <text evidence="1">Belongs to the asparaginase 1 family.</text>
</comment>
<dbReference type="InterPro" id="IPR004550">
    <property type="entry name" value="AsnASE_II"/>
</dbReference>
<dbReference type="InterPro" id="IPR006034">
    <property type="entry name" value="Asparaginase/glutaminase-like"/>
</dbReference>
<dbReference type="CDD" id="cd08964">
    <property type="entry name" value="L-asparaginase_II"/>
    <property type="match status" value="1"/>
</dbReference>
<dbReference type="PRINTS" id="PR00139">
    <property type="entry name" value="ASNGLNASE"/>
</dbReference>
<dbReference type="InterPro" id="IPR027475">
    <property type="entry name" value="Asparaginase/glutaminase_AS2"/>
</dbReference>
<protein>
    <recommendedName>
        <fullName evidence="6">L-asparaginase N-terminal domain-containing protein</fullName>
    </recommendedName>
</protein>
<dbReference type="AlphaFoldDB" id="A0A381SZ75"/>
<dbReference type="InterPro" id="IPR040919">
    <property type="entry name" value="Asparaginase_C"/>
</dbReference>
<dbReference type="SMART" id="SM00870">
    <property type="entry name" value="Asparaginase"/>
    <property type="match status" value="1"/>
</dbReference>
<dbReference type="Pfam" id="PF00710">
    <property type="entry name" value="Asparaginase"/>
    <property type="match status" value="1"/>
</dbReference>
<feature type="domain" description="L-asparaginase N-terminal" evidence="3">
    <location>
        <begin position="11"/>
        <end position="200"/>
    </location>
</feature>
<evidence type="ECO:0000259" key="4">
    <source>
        <dbReference type="Pfam" id="PF17763"/>
    </source>
</evidence>
<dbReference type="Gene3D" id="3.40.50.1170">
    <property type="entry name" value="L-asparaginase, N-terminal domain"/>
    <property type="match status" value="1"/>
</dbReference>
<dbReference type="GO" id="GO:0006528">
    <property type="term" value="P:asparagine metabolic process"/>
    <property type="evidence" value="ECO:0007669"/>
    <property type="project" value="InterPro"/>
</dbReference>
<dbReference type="PIRSF" id="PIRSF500176">
    <property type="entry name" value="L_ASNase"/>
    <property type="match status" value="1"/>
</dbReference>
<evidence type="ECO:0008006" key="6">
    <source>
        <dbReference type="Google" id="ProtNLM"/>
    </source>
</evidence>
<dbReference type="FunFam" id="3.40.50.1170:FF:000001">
    <property type="entry name" value="L-asparaginase 2"/>
    <property type="match status" value="1"/>
</dbReference>
<dbReference type="GO" id="GO:0004067">
    <property type="term" value="F:asparaginase activity"/>
    <property type="evidence" value="ECO:0007669"/>
    <property type="project" value="InterPro"/>
</dbReference>
<dbReference type="PIRSF" id="PIRSF001220">
    <property type="entry name" value="L-ASNase_gatD"/>
    <property type="match status" value="1"/>
</dbReference>
<dbReference type="PROSITE" id="PS51257">
    <property type="entry name" value="PROKAR_LIPOPROTEIN"/>
    <property type="match status" value="1"/>
</dbReference>
<feature type="domain" description="Asparaginase/glutaminase C-terminal" evidence="4">
    <location>
        <begin position="217"/>
        <end position="330"/>
    </location>
</feature>
<dbReference type="EMBL" id="UINC01003479">
    <property type="protein sequence ID" value="SVA06683.1"/>
    <property type="molecule type" value="Genomic_DNA"/>
</dbReference>
<gene>
    <name evidence="5" type="ORF">METZ01_LOCUS59537</name>
</gene>
<organism evidence="5">
    <name type="scientific">marine metagenome</name>
    <dbReference type="NCBI Taxonomy" id="408172"/>
    <lineage>
        <taxon>unclassified sequences</taxon>
        <taxon>metagenomes</taxon>
        <taxon>ecological metagenomes</taxon>
    </lineage>
</organism>
<dbReference type="PANTHER" id="PTHR11707">
    <property type="entry name" value="L-ASPARAGINASE"/>
    <property type="match status" value="1"/>
</dbReference>
<dbReference type="InterPro" id="IPR027474">
    <property type="entry name" value="L-asparaginase_N"/>
</dbReference>
<name>A0A381SZ75_9ZZZZ</name>
<dbReference type="InterPro" id="IPR036152">
    <property type="entry name" value="Asp/glu_Ase-like_sf"/>
</dbReference>
<dbReference type="PROSITE" id="PS00917">
    <property type="entry name" value="ASN_GLN_ASE_2"/>
    <property type="match status" value="1"/>
</dbReference>
<proteinExistence type="inferred from homology"/>
<evidence type="ECO:0000256" key="1">
    <source>
        <dbReference type="ARBA" id="ARBA00010518"/>
    </source>
</evidence>
<dbReference type="Gene3D" id="3.40.50.40">
    <property type="match status" value="1"/>
</dbReference>
<dbReference type="InterPro" id="IPR027473">
    <property type="entry name" value="L-asparaginase_C"/>
</dbReference>
<dbReference type="SUPFAM" id="SSF53774">
    <property type="entry name" value="Glutaminase/Asparaginase"/>
    <property type="match status" value="1"/>
</dbReference>
<dbReference type="PANTHER" id="PTHR11707:SF28">
    <property type="entry name" value="60 KDA LYSOPHOSPHOLIPASE"/>
    <property type="match status" value="1"/>
</dbReference>